<dbReference type="NCBIfam" id="TIGR00729">
    <property type="entry name" value="ribonuclease HII"/>
    <property type="match status" value="1"/>
</dbReference>
<evidence type="ECO:0000256" key="5">
    <source>
        <dbReference type="ARBA" id="ARBA00007383"/>
    </source>
</evidence>
<evidence type="ECO:0000256" key="6">
    <source>
        <dbReference type="ARBA" id="ARBA00012180"/>
    </source>
</evidence>
<dbReference type="GO" id="GO:0030145">
    <property type="term" value="F:manganese ion binding"/>
    <property type="evidence" value="ECO:0007669"/>
    <property type="project" value="UniProtKB-UniRule"/>
</dbReference>
<dbReference type="GO" id="GO:0005737">
    <property type="term" value="C:cytoplasm"/>
    <property type="evidence" value="ECO:0007669"/>
    <property type="project" value="UniProtKB-SubCell"/>
</dbReference>
<feature type="binding site" evidence="14 15">
    <location>
        <position position="6"/>
    </location>
    <ligand>
        <name>a divalent metal cation</name>
        <dbReference type="ChEBI" id="CHEBI:60240"/>
    </ligand>
</feature>
<dbReference type="GO" id="GO:0032299">
    <property type="term" value="C:ribonuclease H2 complex"/>
    <property type="evidence" value="ECO:0007669"/>
    <property type="project" value="TreeGrafter"/>
</dbReference>
<evidence type="ECO:0000256" key="14">
    <source>
        <dbReference type="HAMAP-Rule" id="MF_00052"/>
    </source>
</evidence>
<keyword evidence="10 14" id="KW-0479">Metal-binding</keyword>
<keyword evidence="9 14" id="KW-0540">Nuclease</keyword>
<dbReference type="InterPro" id="IPR024567">
    <property type="entry name" value="RNase_HII/HIII_dom"/>
</dbReference>
<comment type="subcellular location">
    <subcellularLocation>
        <location evidence="4 14">Cytoplasm</location>
    </subcellularLocation>
</comment>
<evidence type="ECO:0000256" key="1">
    <source>
        <dbReference type="ARBA" id="ARBA00000077"/>
    </source>
</evidence>
<sequence>MICGIDEAGKGSVLGPMVIGGVAGKDLSEFVKKGFADSKTLSPRRREQFYEEIVAEFKTTTVVLSAAMIDELRSSMTMNEIVARSHARAITDLMPDTAYVDACDVNEVRYAETISGFLKNDIAIVSKHKADDLYAVVSAASIVAKVTRDRMIEDLKSQWGNIGSGYPSDPDTIAFLKRYIEERGEPPSIARMSWKTISNMMAKKNQKKLFEF</sequence>
<evidence type="ECO:0000256" key="7">
    <source>
        <dbReference type="ARBA" id="ARBA00019179"/>
    </source>
</evidence>
<keyword evidence="12 14" id="KW-0378">Hydrolase</keyword>
<evidence type="ECO:0000256" key="11">
    <source>
        <dbReference type="ARBA" id="ARBA00022759"/>
    </source>
</evidence>
<dbReference type="FunFam" id="1.10.10.460:FF:000001">
    <property type="entry name" value="Ribonuclease"/>
    <property type="match status" value="1"/>
</dbReference>
<dbReference type="KEGG" id="mpi:Mpet_1750"/>
<evidence type="ECO:0000256" key="13">
    <source>
        <dbReference type="ARBA" id="ARBA00023211"/>
    </source>
</evidence>
<dbReference type="InterPro" id="IPR023160">
    <property type="entry name" value="RNase_HII_hlx-loop-hlx_cap_dom"/>
</dbReference>
<dbReference type="Gene3D" id="3.30.420.10">
    <property type="entry name" value="Ribonuclease H-like superfamily/Ribonuclease H"/>
    <property type="match status" value="1"/>
</dbReference>
<keyword evidence="19" id="KW-1185">Reference proteome</keyword>
<dbReference type="Gene3D" id="1.10.10.460">
    <property type="entry name" value="Ribonuclease hii. Domain 2"/>
    <property type="match status" value="1"/>
</dbReference>
<evidence type="ECO:0000256" key="10">
    <source>
        <dbReference type="ARBA" id="ARBA00022723"/>
    </source>
</evidence>
<proteinExistence type="inferred from homology"/>
<dbReference type="EMBL" id="CP002117">
    <property type="protein sequence ID" value="ADN36503.1"/>
    <property type="molecule type" value="Genomic_DNA"/>
</dbReference>
<dbReference type="RefSeq" id="WP_013329680.1">
    <property type="nucleotide sequence ID" value="NC_014507.1"/>
</dbReference>
<evidence type="ECO:0000313" key="18">
    <source>
        <dbReference type="EMBL" id="ADN36503.1"/>
    </source>
</evidence>
<dbReference type="EC" id="3.1.26.4" evidence="6 14"/>
<evidence type="ECO:0000256" key="9">
    <source>
        <dbReference type="ARBA" id="ARBA00022722"/>
    </source>
</evidence>
<name>E1RHW5_METP4</name>
<dbReference type="Proteomes" id="UP000006565">
    <property type="component" value="Chromosome"/>
</dbReference>
<protein>
    <recommendedName>
        <fullName evidence="7 14">Ribonuclease HII</fullName>
        <shortName evidence="14">RNase HII</shortName>
        <ecNumber evidence="6 14">3.1.26.4</ecNumber>
    </recommendedName>
</protein>
<organism evidence="18 19">
    <name type="scientific">Methanolacinia petrolearia (strain DSM 11571 / OCM 486 / SEBR 4847)</name>
    <name type="common">Methanoplanus petrolearius</name>
    <dbReference type="NCBI Taxonomy" id="679926"/>
    <lineage>
        <taxon>Archaea</taxon>
        <taxon>Methanobacteriati</taxon>
        <taxon>Methanobacteriota</taxon>
        <taxon>Stenosarchaea group</taxon>
        <taxon>Methanomicrobia</taxon>
        <taxon>Methanomicrobiales</taxon>
        <taxon>Methanomicrobiaceae</taxon>
        <taxon>Methanolacinia</taxon>
    </lineage>
</organism>
<dbReference type="InterPro" id="IPR004649">
    <property type="entry name" value="RNase_H2_suA"/>
</dbReference>
<dbReference type="CDD" id="cd07180">
    <property type="entry name" value="RNase_HII_archaea_like"/>
    <property type="match status" value="1"/>
</dbReference>
<evidence type="ECO:0000256" key="3">
    <source>
        <dbReference type="ARBA" id="ARBA00004065"/>
    </source>
</evidence>
<dbReference type="AlphaFoldDB" id="E1RHW5"/>
<dbReference type="GO" id="GO:0043137">
    <property type="term" value="P:DNA replication, removal of RNA primer"/>
    <property type="evidence" value="ECO:0007669"/>
    <property type="project" value="TreeGrafter"/>
</dbReference>
<keyword evidence="13 14" id="KW-0464">Manganese</keyword>
<dbReference type="InterPro" id="IPR012337">
    <property type="entry name" value="RNaseH-like_sf"/>
</dbReference>
<dbReference type="InterPro" id="IPR001352">
    <property type="entry name" value="RNase_HII/HIII"/>
</dbReference>
<dbReference type="eggNOG" id="arCOG04121">
    <property type="taxonomic scope" value="Archaea"/>
</dbReference>
<dbReference type="GO" id="GO:0003723">
    <property type="term" value="F:RNA binding"/>
    <property type="evidence" value="ECO:0007669"/>
    <property type="project" value="UniProtKB-UniRule"/>
</dbReference>
<dbReference type="HAMAP" id="MF_00052_A">
    <property type="entry name" value="RNase_HII_A"/>
    <property type="match status" value="1"/>
</dbReference>
<evidence type="ECO:0000256" key="12">
    <source>
        <dbReference type="ARBA" id="ARBA00022801"/>
    </source>
</evidence>
<evidence type="ECO:0000256" key="15">
    <source>
        <dbReference type="PROSITE-ProRule" id="PRU01319"/>
    </source>
</evidence>
<comment type="function">
    <text evidence="3 14 16">Endonuclease that specifically degrades the RNA of RNA-DNA hybrids.</text>
</comment>
<comment type="cofactor">
    <cofactor evidence="14 15">
        <name>Mn(2+)</name>
        <dbReference type="ChEBI" id="CHEBI:29035"/>
    </cofactor>
    <cofactor evidence="14 15">
        <name>Mg(2+)</name>
        <dbReference type="ChEBI" id="CHEBI:18420"/>
    </cofactor>
    <text evidence="14 15">Manganese or magnesium. Binds 1 divalent metal ion per monomer in the absence of substrate. May bind a second metal ion after substrate binding.</text>
</comment>
<dbReference type="PANTHER" id="PTHR10954:SF23">
    <property type="entry name" value="RIBONUCLEASE"/>
    <property type="match status" value="1"/>
</dbReference>
<dbReference type="Pfam" id="PF01351">
    <property type="entry name" value="RNase_HII"/>
    <property type="match status" value="1"/>
</dbReference>
<dbReference type="GO" id="GO:0004523">
    <property type="term" value="F:RNA-DNA hybrid ribonuclease activity"/>
    <property type="evidence" value="ECO:0007669"/>
    <property type="project" value="UniProtKB-UniRule"/>
</dbReference>
<accession>E1RHW5</accession>
<evidence type="ECO:0000256" key="4">
    <source>
        <dbReference type="ARBA" id="ARBA00004496"/>
    </source>
</evidence>
<comment type="catalytic activity">
    <reaction evidence="1 14 15 16">
        <text>Endonucleolytic cleavage to 5'-phosphomonoester.</text>
        <dbReference type="EC" id="3.1.26.4"/>
    </reaction>
</comment>
<dbReference type="STRING" id="679926.Mpet_1750"/>
<dbReference type="GeneID" id="9744225"/>
<dbReference type="OrthoDB" id="33866at2157"/>
<evidence type="ECO:0000259" key="17">
    <source>
        <dbReference type="PROSITE" id="PS51975"/>
    </source>
</evidence>
<feature type="binding site" evidence="14 15">
    <location>
        <position position="101"/>
    </location>
    <ligand>
        <name>a divalent metal cation</name>
        <dbReference type="ChEBI" id="CHEBI:60240"/>
    </ligand>
</feature>
<reference evidence="18 19" key="1">
    <citation type="journal article" date="2010" name="Stand. Genomic Sci.">
        <title>Complete genome sequence of Methanoplanus petrolearius type strain (SEBR 4847).</title>
        <authorList>
            <person name="Brambilla E."/>
            <person name="Djao O.D."/>
            <person name="Daligault H."/>
            <person name="Lapidus A."/>
            <person name="Lucas S."/>
            <person name="Hammon N."/>
            <person name="Nolan M."/>
            <person name="Tice H."/>
            <person name="Cheng J.F."/>
            <person name="Han C."/>
            <person name="Tapia R."/>
            <person name="Goodwin L."/>
            <person name="Pitluck S."/>
            <person name="Liolios K."/>
            <person name="Ivanova N."/>
            <person name="Mavromatis K."/>
            <person name="Mikhailova N."/>
            <person name="Pati A."/>
            <person name="Chen A."/>
            <person name="Palaniappan K."/>
            <person name="Land M."/>
            <person name="Hauser L."/>
            <person name="Chang Y.J."/>
            <person name="Jeffries C.D."/>
            <person name="Rohde M."/>
            <person name="Spring S."/>
            <person name="Sikorski J."/>
            <person name="Goker M."/>
            <person name="Woyke T."/>
            <person name="Bristow J."/>
            <person name="Eisen J.A."/>
            <person name="Markowitz V."/>
            <person name="Hugenholtz P."/>
            <person name="Kyrpides N.C."/>
            <person name="Klenk H.P."/>
        </authorList>
    </citation>
    <scope>NUCLEOTIDE SEQUENCE [LARGE SCALE GENOMIC DNA]</scope>
    <source>
        <strain evidence="19">DSM 11571 / OCM 486 / SEBR 4847</strain>
    </source>
</reference>
<keyword evidence="11 14" id="KW-0255">Endonuclease</keyword>
<dbReference type="SUPFAM" id="SSF53098">
    <property type="entry name" value="Ribonuclease H-like"/>
    <property type="match status" value="1"/>
</dbReference>
<dbReference type="InterPro" id="IPR036397">
    <property type="entry name" value="RNaseH_sf"/>
</dbReference>
<comment type="similarity">
    <text evidence="5 14 16">Belongs to the RNase HII family.</text>
</comment>
<keyword evidence="8 14" id="KW-0963">Cytoplasm</keyword>
<dbReference type="InterPro" id="IPR020787">
    <property type="entry name" value="RNase_HII_arc"/>
</dbReference>
<dbReference type="GO" id="GO:0006298">
    <property type="term" value="P:mismatch repair"/>
    <property type="evidence" value="ECO:0007669"/>
    <property type="project" value="TreeGrafter"/>
</dbReference>
<gene>
    <name evidence="14" type="primary">rnhB</name>
    <name evidence="18" type="ordered locus">Mpet_1750</name>
</gene>
<feature type="binding site" evidence="14 15">
    <location>
        <position position="7"/>
    </location>
    <ligand>
        <name>a divalent metal cation</name>
        <dbReference type="ChEBI" id="CHEBI:60240"/>
    </ligand>
</feature>
<dbReference type="HOGENOM" id="CLU_036532_0_4_2"/>
<evidence type="ECO:0000313" key="19">
    <source>
        <dbReference type="Proteomes" id="UP000006565"/>
    </source>
</evidence>
<evidence type="ECO:0000256" key="16">
    <source>
        <dbReference type="RuleBase" id="RU003515"/>
    </source>
</evidence>
<comment type="cofactor">
    <cofactor evidence="2">
        <name>Mg(2+)</name>
        <dbReference type="ChEBI" id="CHEBI:18420"/>
    </cofactor>
</comment>
<feature type="domain" description="RNase H type-2" evidence="17">
    <location>
        <begin position="1"/>
        <end position="206"/>
    </location>
</feature>
<evidence type="ECO:0000256" key="8">
    <source>
        <dbReference type="ARBA" id="ARBA00022490"/>
    </source>
</evidence>
<dbReference type="PANTHER" id="PTHR10954">
    <property type="entry name" value="RIBONUCLEASE H2 SUBUNIT A"/>
    <property type="match status" value="1"/>
</dbReference>
<dbReference type="PROSITE" id="PS51975">
    <property type="entry name" value="RNASE_H_2"/>
    <property type="match status" value="1"/>
</dbReference>
<evidence type="ECO:0000256" key="2">
    <source>
        <dbReference type="ARBA" id="ARBA00001946"/>
    </source>
</evidence>